<dbReference type="GO" id="GO:0003700">
    <property type="term" value="F:DNA-binding transcription factor activity"/>
    <property type="evidence" value="ECO:0007669"/>
    <property type="project" value="InterPro"/>
</dbReference>
<feature type="domain" description="HTH dtxR-type" evidence="5">
    <location>
        <begin position="4"/>
        <end position="55"/>
    </location>
</feature>
<keyword evidence="3" id="KW-0238">DNA-binding</keyword>
<evidence type="ECO:0000259" key="6">
    <source>
        <dbReference type="Pfam" id="PF02742"/>
    </source>
</evidence>
<dbReference type="AlphaFoldDB" id="A0A7G9WEN7"/>
<sequence length="123" mass="13941">MKIHESAEDYLESILMLKEQLGMVRSIDIVNKTGYSKPSISVAMKHLRENGYIKMDTEGYITLTDSGMKIASNIYTRHRVLTKLLVSLGVDEETAAADACRMEHDLSEKSFGKIREHAEQHLK</sequence>
<dbReference type="InterPro" id="IPR001367">
    <property type="entry name" value="Fe_dep_repressor"/>
</dbReference>
<dbReference type="Pfam" id="PF01325">
    <property type="entry name" value="Fe_dep_repress"/>
    <property type="match status" value="1"/>
</dbReference>
<evidence type="ECO:0000256" key="1">
    <source>
        <dbReference type="ARBA" id="ARBA00007871"/>
    </source>
</evidence>
<organism evidence="7 8">
    <name type="scientific">Caproicibacterium amylolyticum</name>
    <dbReference type="NCBI Taxonomy" id="2766537"/>
    <lineage>
        <taxon>Bacteria</taxon>
        <taxon>Bacillati</taxon>
        <taxon>Bacillota</taxon>
        <taxon>Clostridia</taxon>
        <taxon>Eubacteriales</taxon>
        <taxon>Oscillospiraceae</taxon>
        <taxon>Caproicibacterium</taxon>
    </lineage>
</organism>
<dbReference type="EMBL" id="CP060696">
    <property type="protein sequence ID" value="QNO17149.1"/>
    <property type="molecule type" value="Genomic_DNA"/>
</dbReference>
<dbReference type="GO" id="GO:0003677">
    <property type="term" value="F:DNA binding"/>
    <property type="evidence" value="ECO:0007669"/>
    <property type="project" value="UniProtKB-KW"/>
</dbReference>
<dbReference type="SUPFAM" id="SSF46785">
    <property type="entry name" value="Winged helix' DNA-binding domain"/>
    <property type="match status" value="1"/>
</dbReference>
<dbReference type="InterPro" id="IPR050536">
    <property type="entry name" value="DtxR_MntR_Metal-Reg"/>
</dbReference>
<keyword evidence="4" id="KW-0804">Transcription</keyword>
<dbReference type="RefSeq" id="WP_212506217.1">
    <property type="nucleotide sequence ID" value="NZ_CP060696.1"/>
</dbReference>
<dbReference type="InterPro" id="IPR022689">
    <property type="entry name" value="Iron_dep_repressor"/>
</dbReference>
<dbReference type="Gene3D" id="1.10.10.10">
    <property type="entry name" value="Winged helix-like DNA-binding domain superfamily/Winged helix DNA-binding domain"/>
    <property type="match status" value="1"/>
</dbReference>
<dbReference type="GO" id="GO:0046914">
    <property type="term" value="F:transition metal ion binding"/>
    <property type="evidence" value="ECO:0007669"/>
    <property type="project" value="InterPro"/>
</dbReference>
<dbReference type="PANTHER" id="PTHR33238:SF7">
    <property type="entry name" value="IRON-DEPENDENT TRANSCRIPTIONAL REGULATOR"/>
    <property type="match status" value="1"/>
</dbReference>
<comment type="similarity">
    <text evidence="1">Belongs to the DtxR/MntR family.</text>
</comment>
<dbReference type="InterPro" id="IPR036390">
    <property type="entry name" value="WH_DNA-bd_sf"/>
</dbReference>
<reference evidence="7 8" key="1">
    <citation type="submission" date="2020-08" db="EMBL/GenBank/DDBJ databases">
        <authorList>
            <person name="Ren C."/>
            <person name="Gu Y."/>
            <person name="Xu Y."/>
        </authorList>
    </citation>
    <scope>NUCLEOTIDE SEQUENCE [LARGE SCALE GENOMIC DNA]</scope>
    <source>
        <strain evidence="7 8">LBM18003</strain>
    </source>
</reference>
<name>A0A7G9WEN7_9FIRM</name>
<dbReference type="Proteomes" id="UP000516046">
    <property type="component" value="Chromosome"/>
</dbReference>
<protein>
    <submittedName>
        <fullName evidence="7">Metal-dependent transcriptional regulator</fullName>
    </submittedName>
</protein>
<dbReference type="InterPro" id="IPR036421">
    <property type="entry name" value="Fe_dep_repressor_sf"/>
</dbReference>
<evidence type="ECO:0000313" key="7">
    <source>
        <dbReference type="EMBL" id="QNO17149.1"/>
    </source>
</evidence>
<dbReference type="SUPFAM" id="SSF47979">
    <property type="entry name" value="Iron-dependent repressor protein, dimerization domain"/>
    <property type="match status" value="1"/>
</dbReference>
<dbReference type="Gene3D" id="1.10.60.10">
    <property type="entry name" value="Iron dependent repressor, metal binding and dimerisation domain"/>
    <property type="match status" value="1"/>
</dbReference>
<dbReference type="Pfam" id="PF02742">
    <property type="entry name" value="Fe_dep_repr_C"/>
    <property type="match status" value="1"/>
</dbReference>
<evidence type="ECO:0000313" key="8">
    <source>
        <dbReference type="Proteomes" id="UP000516046"/>
    </source>
</evidence>
<dbReference type="InterPro" id="IPR022687">
    <property type="entry name" value="HTH_DTXR"/>
</dbReference>
<keyword evidence="8" id="KW-1185">Reference proteome</keyword>
<dbReference type="PANTHER" id="PTHR33238">
    <property type="entry name" value="IRON (METAL) DEPENDENT REPRESSOR, DTXR FAMILY"/>
    <property type="match status" value="1"/>
</dbReference>
<feature type="domain" description="Iron dependent repressor metal binding and dimerisation" evidence="6">
    <location>
        <begin position="64"/>
        <end position="117"/>
    </location>
</feature>
<dbReference type="InterPro" id="IPR036388">
    <property type="entry name" value="WH-like_DNA-bd_sf"/>
</dbReference>
<gene>
    <name evidence="7" type="ORF">H6X83_09310</name>
</gene>
<dbReference type="GO" id="GO:0046983">
    <property type="term" value="F:protein dimerization activity"/>
    <property type="evidence" value="ECO:0007669"/>
    <property type="project" value="InterPro"/>
</dbReference>
<evidence type="ECO:0000256" key="4">
    <source>
        <dbReference type="ARBA" id="ARBA00023163"/>
    </source>
</evidence>
<dbReference type="KEGG" id="caml:H6X83_09310"/>
<evidence type="ECO:0000259" key="5">
    <source>
        <dbReference type="Pfam" id="PF01325"/>
    </source>
</evidence>
<accession>A0A7G9WEN7</accession>
<evidence type="ECO:0000256" key="3">
    <source>
        <dbReference type="ARBA" id="ARBA00023125"/>
    </source>
</evidence>
<proteinExistence type="inferred from homology"/>
<keyword evidence="2" id="KW-0805">Transcription regulation</keyword>
<evidence type="ECO:0000256" key="2">
    <source>
        <dbReference type="ARBA" id="ARBA00023015"/>
    </source>
</evidence>
<dbReference type="SMART" id="SM00529">
    <property type="entry name" value="HTH_DTXR"/>
    <property type="match status" value="1"/>
</dbReference>